<gene>
    <name evidence="2" type="ORF">METZ01_LOCUS208973</name>
</gene>
<accession>A0A382F0B9</accession>
<dbReference type="InterPro" id="IPR012337">
    <property type="entry name" value="RNaseH-like_sf"/>
</dbReference>
<dbReference type="GO" id="GO:0004523">
    <property type="term" value="F:RNA-DNA hybrid ribonuclease activity"/>
    <property type="evidence" value="ECO:0007669"/>
    <property type="project" value="InterPro"/>
</dbReference>
<dbReference type="EMBL" id="UINC01047182">
    <property type="protein sequence ID" value="SVB56119.1"/>
    <property type="molecule type" value="Genomic_DNA"/>
</dbReference>
<dbReference type="PANTHER" id="PTHR48475">
    <property type="entry name" value="RIBONUCLEASE H"/>
    <property type="match status" value="1"/>
</dbReference>
<dbReference type="SUPFAM" id="SSF53098">
    <property type="entry name" value="Ribonuclease H-like"/>
    <property type="match status" value="1"/>
</dbReference>
<dbReference type="AlphaFoldDB" id="A0A382F0B9"/>
<name>A0A382F0B9_9ZZZZ</name>
<reference evidence="2" key="1">
    <citation type="submission" date="2018-05" db="EMBL/GenBank/DDBJ databases">
        <authorList>
            <person name="Lanie J.A."/>
            <person name="Ng W.-L."/>
            <person name="Kazmierczak K.M."/>
            <person name="Andrzejewski T.M."/>
            <person name="Davidsen T.M."/>
            <person name="Wayne K.J."/>
            <person name="Tettelin H."/>
            <person name="Glass J.I."/>
            <person name="Rusch D."/>
            <person name="Podicherti R."/>
            <person name="Tsui H.-C.T."/>
            <person name="Winkler M.E."/>
        </authorList>
    </citation>
    <scope>NUCLEOTIDE SEQUENCE</scope>
</reference>
<dbReference type="PANTHER" id="PTHR48475:SF1">
    <property type="entry name" value="RNASE H TYPE-1 DOMAIN-CONTAINING PROTEIN"/>
    <property type="match status" value="1"/>
</dbReference>
<dbReference type="InterPro" id="IPR036397">
    <property type="entry name" value="RNaseH_sf"/>
</dbReference>
<protein>
    <recommendedName>
        <fullName evidence="1">RNase H type-1 domain-containing protein</fullName>
    </recommendedName>
</protein>
<dbReference type="GO" id="GO:0003676">
    <property type="term" value="F:nucleic acid binding"/>
    <property type="evidence" value="ECO:0007669"/>
    <property type="project" value="InterPro"/>
</dbReference>
<dbReference type="Gene3D" id="3.30.420.10">
    <property type="entry name" value="Ribonuclease H-like superfamily/Ribonuclease H"/>
    <property type="match status" value="1"/>
</dbReference>
<organism evidence="2">
    <name type="scientific">marine metagenome</name>
    <dbReference type="NCBI Taxonomy" id="408172"/>
    <lineage>
        <taxon>unclassified sequences</taxon>
        <taxon>metagenomes</taxon>
        <taxon>ecological metagenomes</taxon>
    </lineage>
</organism>
<feature type="domain" description="RNase H type-1" evidence="1">
    <location>
        <begin position="25"/>
        <end position="136"/>
    </location>
</feature>
<evidence type="ECO:0000313" key="2">
    <source>
        <dbReference type="EMBL" id="SVB56119.1"/>
    </source>
</evidence>
<proteinExistence type="predicted"/>
<evidence type="ECO:0000259" key="1">
    <source>
        <dbReference type="Pfam" id="PF13456"/>
    </source>
</evidence>
<dbReference type="InterPro" id="IPR002156">
    <property type="entry name" value="RNaseH_domain"/>
</dbReference>
<dbReference type="Pfam" id="PF13456">
    <property type="entry name" value="RVT_3"/>
    <property type="match status" value="1"/>
</dbReference>
<sequence>MSKKLDVIAEFDGGGGSNGNKKVYGVHIIDAETKEQLHVAYGLLPNAQTYNQAEWTAAKVALSICYLFKDDISSVIIRGDSQLVVYQLLGKYKCKTPQLIPYWSESKKIEEELLHSGVDVDYEWVRRESNETADALGRLI</sequence>